<dbReference type="Proteomes" id="UP001057279">
    <property type="component" value="Linkage Group LG26"/>
</dbReference>
<sequence>MFSCFCFSLQDNSFSSTAVTECDEDTVSLHEDQTDCSSLRDEDNKENYPDARPPLEEPAPPPSEPQHAEQPPRLDVLRPTMGNFKSRKPKSIFKAENGRSHGESQVKLHKIGANIQEFDRAMHFISFDQRDPKVDLKSDSNYVGNEGMGRGEKLQCKGFTSVPVESLGFSNCLTRAQQLQLLSSRMQPQLWRVGLVALWRVESYQIRGQTHVSYIGRRQSMWCPASRSVKGDREHQLRRGHTPPPPGAKKLCEFNPVFWLCCVFAPVRFLQIRIEQRAAIWPKDETQQDFHENSLLKLQAVETDLCSAFLTHQEEAAQVHGVKDPAPVSTQSVPAEGAGAAAPVDDSDVQGDSGTLCGTQYSCKGTMQVVIAEAPAPVHRDGQNEADSAPEDVQSVETSRLLYHITDGDNPLLSPRCSIFSQSQRFNLDPESAPSPPSTQQFMMLRSSSRCSCGDGKEPQTITQLTKHIQSLKRKIRKFEEKFEQEKKYRPSHGDKTSNPEVLKWMNDLAKGRKQLKELKLKLSEEQGSAPKGPPRIPPCEQPAGPRENGKPEAVGPEPSSSGEETPDAVLSCLKEKREQLPSQEDPKVMKQDKNLIKPLYDRYRIIKQILSTPSLIPTIEEEDSDEDCPQGSQQPSLPNPASHPPAGDHLTHSEETEPVKLLLPDEKKEVKPPALSMSNLHEATMPVLLDHLRETRADKKRLRKALREFEEQFFKQTGSNGDFIQDIISSDLQLVFV</sequence>
<name>A0ACB9U2Y7_9CETA</name>
<accession>A0ACB9U2Y7</accession>
<reference evidence="1" key="1">
    <citation type="submission" date="2022-03" db="EMBL/GenBank/DDBJ databases">
        <title>Genomic analyses of argali, domestic sheep and their hybrids provide insights into chromosomal evolution, heterosis and genetic basis of agronomic traits.</title>
        <authorList>
            <person name="Li M."/>
        </authorList>
    </citation>
    <scope>NUCLEOTIDE SEQUENCE</scope>
    <source>
        <strain evidence="1">F1 hybrid</strain>
    </source>
</reference>
<evidence type="ECO:0000313" key="2">
    <source>
        <dbReference type="Proteomes" id="UP001057279"/>
    </source>
</evidence>
<keyword evidence="2" id="KW-1185">Reference proteome</keyword>
<protein>
    <submittedName>
        <fullName evidence="1">Uncharacterized protein</fullName>
    </submittedName>
</protein>
<proteinExistence type="predicted"/>
<comment type="caution">
    <text evidence="1">The sequence shown here is derived from an EMBL/GenBank/DDBJ whole genome shotgun (WGS) entry which is preliminary data.</text>
</comment>
<dbReference type="EMBL" id="CM043051">
    <property type="protein sequence ID" value="KAI4555561.1"/>
    <property type="molecule type" value="Genomic_DNA"/>
</dbReference>
<organism evidence="1 2">
    <name type="scientific">Ovis ammon polii x Ovis aries</name>
    <dbReference type="NCBI Taxonomy" id="2918886"/>
    <lineage>
        <taxon>Eukaryota</taxon>
        <taxon>Metazoa</taxon>
        <taxon>Chordata</taxon>
        <taxon>Craniata</taxon>
        <taxon>Vertebrata</taxon>
        <taxon>Euteleostomi</taxon>
        <taxon>Mammalia</taxon>
        <taxon>Eutheria</taxon>
        <taxon>Laurasiatheria</taxon>
        <taxon>Artiodactyla</taxon>
        <taxon>Ruminantia</taxon>
        <taxon>Pecora</taxon>
        <taxon>Bovidae</taxon>
        <taxon>Caprinae</taxon>
        <taxon>Ovis</taxon>
    </lineage>
</organism>
<evidence type="ECO:0000313" key="1">
    <source>
        <dbReference type="EMBL" id="KAI4555561.1"/>
    </source>
</evidence>
<gene>
    <name evidence="1" type="ORF">MJG53_019251</name>
</gene>